<evidence type="ECO:0000259" key="5">
    <source>
        <dbReference type="Pfam" id="PF13407"/>
    </source>
</evidence>
<feature type="chain" id="PRO_5039497708" evidence="4">
    <location>
        <begin position="23"/>
        <end position="357"/>
    </location>
</feature>
<evidence type="ECO:0000256" key="3">
    <source>
        <dbReference type="SAM" id="MobiDB-lite"/>
    </source>
</evidence>
<evidence type="ECO:0000256" key="4">
    <source>
        <dbReference type="SAM" id="SignalP"/>
    </source>
</evidence>
<dbReference type="Pfam" id="PF13407">
    <property type="entry name" value="Peripla_BP_4"/>
    <property type="match status" value="1"/>
</dbReference>
<dbReference type="PROSITE" id="PS51257">
    <property type="entry name" value="PROKAR_LIPOPROTEIN"/>
    <property type="match status" value="1"/>
</dbReference>
<feature type="compositionally biased region" description="Low complexity" evidence="3">
    <location>
        <begin position="25"/>
        <end position="42"/>
    </location>
</feature>
<keyword evidence="4" id="KW-0732">Signal</keyword>
<dbReference type="InterPro" id="IPR028082">
    <property type="entry name" value="Peripla_BP_I"/>
</dbReference>
<dbReference type="InterPro" id="IPR025997">
    <property type="entry name" value="SBP_2_dom"/>
</dbReference>
<dbReference type="PANTHER" id="PTHR30036">
    <property type="entry name" value="D-XYLOSE-BINDING PERIPLASMIC PROTEIN"/>
    <property type="match status" value="1"/>
</dbReference>
<dbReference type="KEGG" id="whj:H9Q79_03005"/>
<keyword evidence="7" id="KW-1185">Reference proteome</keyword>
<dbReference type="Gene3D" id="3.40.50.2300">
    <property type="match status" value="2"/>
</dbReference>
<feature type="signal peptide" evidence="4">
    <location>
        <begin position="1"/>
        <end position="22"/>
    </location>
</feature>
<proteinExistence type="inferred from homology"/>
<feature type="region of interest" description="Disordered" evidence="3">
    <location>
        <begin position="22"/>
        <end position="51"/>
    </location>
</feature>
<comment type="similarity">
    <text evidence="2">Belongs to the bacterial solute-binding protein 2 family.</text>
</comment>
<organism evidence="6 7">
    <name type="scientific">Wansuia hejianensis</name>
    <dbReference type="NCBI Taxonomy" id="2763667"/>
    <lineage>
        <taxon>Bacteria</taxon>
        <taxon>Bacillati</taxon>
        <taxon>Bacillota</taxon>
        <taxon>Clostridia</taxon>
        <taxon>Lachnospirales</taxon>
        <taxon>Lachnospiraceae</taxon>
        <taxon>Wansuia</taxon>
    </lineage>
</organism>
<reference evidence="6 7" key="1">
    <citation type="submission" date="2020-08" db="EMBL/GenBank/DDBJ databases">
        <authorList>
            <person name="Liu C."/>
            <person name="Sun Q."/>
        </authorList>
    </citation>
    <scope>NUCLEOTIDE SEQUENCE [LARGE SCALE GENOMIC DNA]</scope>
    <source>
        <strain evidence="6 7">NSJ-29</strain>
    </source>
</reference>
<dbReference type="InterPro" id="IPR050555">
    <property type="entry name" value="Bact_Solute-Bind_Prot2"/>
</dbReference>
<evidence type="ECO:0000313" key="7">
    <source>
        <dbReference type="Proteomes" id="UP000515860"/>
    </source>
</evidence>
<feature type="domain" description="Periplasmic binding protein" evidence="5">
    <location>
        <begin position="69"/>
        <end position="319"/>
    </location>
</feature>
<dbReference type="AlphaFoldDB" id="A0A7G9GEP0"/>
<evidence type="ECO:0000256" key="2">
    <source>
        <dbReference type="ARBA" id="ARBA00007639"/>
    </source>
</evidence>
<dbReference type="CDD" id="cd01536">
    <property type="entry name" value="PBP1_ABC_sugar_binding-like"/>
    <property type="match status" value="1"/>
</dbReference>
<evidence type="ECO:0000313" key="6">
    <source>
        <dbReference type="EMBL" id="QNM09272.1"/>
    </source>
</evidence>
<dbReference type="RefSeq" id="WP_118648255.1">
    <property type="nucleotide sequence ID" value="NZ_CP060635.1"/>
</dbReference>
<dbReference type="SUPFAM" id="SSF53822">
    <property type="entry name" value="Periplasmic binding protein-like I"/>
    <property type="match status" value="1"/>
</dbReference>
<protein>
    <submittedName>
        <fullName evidence="6">Sugar ABC transporter substrate-binding protein</fullName>
    </submittedName>
</protein>
<sequence>MKRRILALLMVGACAVSLTACGGNSETSSSGKSSQAESSTSKSAEKSSSEASASSAEDVKVILGATGLQEDQFTQVMINGYKDAAAELGIEILTSNSQHSSETETSQINNMLEAGAKGIIIECVNPDSSAAIAETAAEKGAAVFACAITLNSDAVFASGVNDCYDLGESTGIYAKEYFEEHFSKDETINVALVTYDGQDMTGSDARITGFLDQLSDYDINIVARQEGEVADKAYNVTTDILTKNSDIDVFFCASENGVVGCVNAIEAAGNPNNTVVFGVDCSEQLVDMMKSDANILQGTTAQDPYTLGTYAVKTTYDYVVNGVEPEEKDFHADCILLTRSDLDKVDQWLADWNEHAK</sequence>
<dbReference type="GO" id="GO:0030288">
    <property type="term" value="C:outer membrane-bounded periplasmic space"/>
    <property type="evidence" value="ECO:0007669"/>
    <property type="project" value="TreeGrafter"/>
</dbReference>
<gene>
    <name evidence="6" type="ORF">H9Q79_03005</name>
</gene>
<evidence type="ECO:0000256" key="1">
    <source>
        <dbReference type="ARBA" id="ARBA00004196"/>
    </source>
</evidence>
<dbReference type="GO" id="GO:0030246">
    <property type="term" value="F:carbohydrate binding"/>
    <property type="evidence" value="ECO:0007669"/>
    <property type="project" value="TreeGrafter"/>
</dbReference>
<dbReference type="PANTHER" id="PTHR30036:SF7">
    <property type="entry name" value="ABC TRANSPORTER PERIPLASMIC-BINDING PROTEIN YPHF"/>
    <property type="match status" value="1"/>
</dbReference>
<accession>A0A7G9GEP0</accession>
<dbReference type="EMBL" id="CP060635">
    <property type="protein sequence ID" value="QNM09272.1"/>
    <property type="molecule type" value="Genomic_DNA"/>
</dbReference>
<comment type="subcellular location">
    <subcellularLocation>
        <location evidence="1">Cell envelope</location>
    </subcellularLocation>
</comment>
<dbReference type="Proteomes" id="UP000515860">
    <property type="component" value="Chromosome"/>
</dbReference>
<name>A0A7G9GEP0_9FIRM</name>